<dbReference type="KEGG" id="fit:Fi14EGH31_11170"/>
<reference evidence="3" key="2">
    <citation type="submission" date="2020-09" db="EMBL/GenBank/DDBJ databases">
        <title>Complete genome sequencing of Faecalibacillus intestinalis strain 14EGH31.</title>
        <authorList>
            <person name="Sakamoto M."/>
            <person name="Murakami T."/>
            <person name="Mori H."/>
        </authorList>
    </citation>
    <scope>NUCLEOTIDE SEQUENCE [LARGE SCALE GENOMIC DNA]</scope>
    <source>
        <strain evidence="3">14EGH31</strain>
    </source>
</reference>
<proteinExistence type="predicted"/>
<reference evidence="2" key="3">
    <citation type="submission" date="2022-06" db="EMBL/GenBank/DDBJ databases">
        <title>Isolation of gut microbiota from human fecal samples.</title>
        <authorList>
            <person name="Pamer E.G."/>
            <person name="Barat B."/>
            <person name="Waligurski E."/>
            <person name="Medina S."/>
            <person name="Paddock L."/>
            <person name="Mostad J."/>
        </authorList>
    </citation>
    <scope>NUCLEOTIDE SEQUENCE</scope>
    <source>
        <strain evidence="2">DFI.6.24</strain>
    </source>
</reference>
<dbReference type="EMBL" id="AP024085">
    <property type="protein sequence ID" value="BCL57405.1"/>
    <property type="molecule type" value="Genomic_DNA"/>
</dbReference>
<name>A0A7I8E4B2_9FIRM</name>
<evidence type="ECO:0000313" key="1">
    <source>
        <dbReference type="EMBL" id="BCL57405.1"/>
    </source>
</evidence>
<evidence type="ECO:0000313" key="2">
    <source>
        <dbReference type="EMBL" id="MCQ5060810.1"/>
    </source>
</evidence>
<dbReference type="GeneID" id="70579551"/>
<dbReference type="RefSeq" id="WP_022001143.1">
    <property type="nucleotide sequence ID" value="NZ_AP024085.1"/>
</dbReference>
<dbReference type="Proteomes" id="UP000593842">
    <property type="component" value="Chromosome"/>
</dbReference>
<organism evidence="1 3">
    <name type="scientific">Faecalibacillus intestinalis</name>
    <dbReference type="NCBI Taxonomy" id="1982626"/>
    <lineage>
        <taxon>Bacteria</taxon>
        <taxon>Bacillati</taxon>
        <taxon>Bacillota</taxon>
        <taxon>Erysipelotrichia</taxon>
        <taxon>Erysipelotrichales</taxon>
        <taxon>Coprobacillaceae</taxon>
        <taxon>Faecalibacillus</taxon>
    </lineage>
</organism>
<evidence type="ECO:0000313" key="3">
    <source>
        <dbReference type="Proteomes" id="UP000593842"/>
    </source>
</evidence>
<dbReference type="AlphaFoldDB" id="A0A7I8E4B2"/>
<accession>A0A7I8E4B2</accession>
<gene>
    <name evidence="1" type="ORF">Fi14EGH31_11170</name>
    <name evidence="2" type="ORF">NE542_03030</name>
</gene>
<dbReference type="Proteomes" id="UP001204814">
    <property type="component" value="Unassembled WGS sequence"/>
</dbReference>
<reference evidence="1" key="1">
    <citation type="journal article" date="2020" name="Microbiol. Resour. Announc.">
        <title>Complete Genome Sequence of Faecalibacillus intestinalis JCM 34082, Isolated from Feces from a Healthy Japanese Female.</title>
        <authorList>
            <person name="Sakamoto M."/>
            <person name="Ikeyama N."/>
            <person name="Toyoda A."/>
            <person name="Murakami T."/>
            <person name="Mori H."/>
            <person name="Ohkuma M."/>
        </authorList>
    </citation>
    <scope>NUCLEOTIDE SEQUENCE</scope>
    <source>
        <strain evidence="1">14EGH31</strain>
    </source>
</reference>
<sequence>MAMYTLKGIGEISTDAFDEKITLRNLLQHFSFYDFIIVDTKQNILFQYNSNDDWFHNLISLKKFYNQEVITIYKKENHFYISIDF</sequence>
<dbReference type="EMBL" id="JANGBO010000001">
    <property type="protein sequence ID" value="MCQ5060810.1"/>
    <property type="molecule type" value="Genomic_DNA"/>
</dbReference>
<protein>
    <submittedName>
        <fullName evidence="1">Uncharacterized protein</fullName>
    </submittedName>
</protein>